<evidence type="ECO:0000313" key="1">
    <source>
        <dbReference type="EMBL" id="KAF2835685.1"/>
    </source>
</evidence>
<keyword evidence="2" id="KW-1185">Reference proteome</keyword>
<dbReference type="EMBL" id="MU006107">
    <property type="protein sequence ID" value="KAF2835685.1"/>
    <property type="molecule type" value="Genomic_DNA"/>
</dbReference>
<dbReference type="AlphaFoldDB" id="A0A9P4S5R3"/>
<evidence type="ECO:0008006" key="3">
    <source>
        <dbReference type="Google" id="ProtNLM"/>
    </source>
</evidence>
<comment type="caution">
    <text evidence="1">The sequence shown here is derived from an EMBL/GenBank/DDBJ whole genome shotgun (WGS) entry which is preliminary data.</text>
</comment>
<dbReference type="SUPFAM" id="SSF55144">
    <property type="entry name" value="LigT-like"/>
    <property type="match status" value="1"/>
</dbReference>
<accession>A0A9P4S5R3</accession>
<gene>
    <name evidence="1" type="ORF">M501DRAFT_997827</name>
</gene>
<dbReference type="OrthoDB" id="2967263at2759"/>
<dbReference type="InterPro" id="IPR009097">
    <property type="entry name" value="Cyclic_Pdiesterase"/>
</dbReference>
<name>A0A9P4S5R3_9PEZI</name>
<reference evidence="1" key="1">
    <citation type="journal article" date="2020" name="Stud. Mycol.">
        <title>101 Dothideomycetes genomes: a test case for predicting lifestyles and emergence of pathogens.</title>
        <authorList>
            <person name="Haridas S."/>
            <person name="Albert R."/>
            <person name="Binder M."/>
            <person name="Bloem J."/>
            <person name="Labutti K."/>
            <person name="Salamov A."/>
            <person name="Andreopoulos B."/>
            <person name="Baker S."/>
            <person name="Barry K."/>
            <person name="Bills G."/>
            <person name="Bluhm B."/>
            <person name="Cannon C."/>
            <person name="Castanera R."/>
            <person name="Culley D."/>
            <person name="Daum C."/>
            <person name="Ezra D."/>
            <person name="Gonzalez J."/>
            <person name="Henrissat B."/>
            <person name="Kuo A."/>
            <person name="Liang C."/>
            <person name="Lipzen A."/>
            <person name="Lutzoni F."/>
            <person name="Magnuson J."/>
            <person name="Mondo S."/>
            <person name="Nolan M."/>
            <person name="Ohm R."/>
            <person name="Pangilinan J."/>
            <person name="Park H.-J."/>
            <person name="Ramirez L."/>
            <person name="Alfaro M."/>
            <person name="Sun H."/>
            <person name="Tritt A."/>
            <person name="Yoshinaga Y."/>
            <person name="Zwiers L.-H."/>
            <person name="Turgeon B."/>
            <person name="Goodwin S."/>
            <person name="Spatafora J."/>
            <person name="Crous P."/>
            <person name="Grigoriev I."/>
        </authorList>
    </citation>
    <scope>NUCLEOTIDE SEQUENCE</scope>
    <source>
        <strain evidence="1">CBS 101060</strain>
    </source>
</reference>
<organism evidence="1 2">
    <name type="scientific">Patellaria atrata CBS 101060</name>
    <dbReference type="NCBI Taxonomy" id="1346257"/>
    <lineage>
        <taxon>Eukaryota</taxon>
        <taxon>Fungi</taxon>
        <taxon>Dikarya</taxon>
        <taxon>Ascomycota</taxon>
        <taxon>Pezizomycotina</taxon>
        <taxon>Dothideomycetes</taxon>
        <taxon>Dothideomycetes incertae sedis</taxon>
        <taxon>Patellariales</taxon>
        <taxon>Patellariaceae</taxon>
        <taxon>Patellaria</taxon>
    </lineage>
</organism>
<sequence length="361" mass="40662">MANPFVDLSGVETGKYDNPYDALIEVSHNDPAQIQSRYSMHRSTRNAQQREKLLDPGFAGVSLDPILQKLIDPTIEPGFIDPRHCLVFWARPTQAVRKLISDIQNELLNVVPNLWIMPQDCLHMTALEITHSRTAEEIEALIEVMKPHIREIVDYTYNNRPRLIKPMIGYDAAAIALSFVPAAGEALTGYWDTEDDLYTYHHLRKDLFDLCKSKGVTVDSRYVVPSAHLTIGRFVDAEDTSKDGISDPSKMHSLVKKIEEINHWLEDEYWPKTDTTEIKIGGQWIVGNERGLTCRKGTLWYGGGGETIQQGTGFWDEAAFAEDSKGMRVEIQKAIEIDHSPSAVVPGSTRSGNMKRILVND</sequence>
<protein>
    <recommendedName>
        <fullName evidence="3">RNA ligase/cyclic nucleotide phosphodiesterase</fullName>
    </recommendedName>
</protein>
<dbReference type="Proteomes" id="UP000799429">
    <property type="component" value="Unassembled WGS sequence"/>
</dbReference>
<dbReference type="Gene3D" id="3.90.1140.10">
    <property type="entry name" value="Cyclic phosphodiesterase"/>
    <property type="match status" value="1"/>
</dbReference>
<evidence type="ECO:0000313" key="2">
    <source>
        <dbReference type="Proteomes" id="UP000799429"/>
    </source>
</evidence>
<proteinExistence type="predicted"/>